<proteinExistence type="predicted"/>
<organism evidence="1 2">
    <name type="scientific">Setaria italica</name>
    <name type="common">Foxtail millet</name>
    <name type="synonym">Panicum italicum</name>
    <dbReference type="NCBI Taxonomy" id="4555"/>
    <lineage>
        <taxon>Eukaryota</taxon>
        <taxon>Viridiplantae</taxon>
        <taxon>Streptophyta</taxon>
        <taxon>Embryophyta</taxon>
        <taxon>Tracheophyta</taxon>
        <taxon>Spermatophyta</taxon>
        <taxon>Magnoliopsida</taxon>
        <taxon>Liliopsida</taxon>
        <taxon>Poales</taxon>
        <taxon>Poaceae</taxon>
        <taxon>PACMAD clade</taxon>
        <taxon>Panicoideae</taxon>
        <taxon>Panicodae</taxon>
        <taxon>Paniceae</taxon>
        <taxon>Cenchrinae</taxon>
        <taxon>Setaria</taxon>
    </lineage>
</organism>
<dbReference type="Proteomes" id="UP000004995">
    <property type="component" value="Unassembled WGS sequence"/>
</dbReference>
<dbReference type="InParanoid" id="K3YXK3"/>
<evidence type="ECO:0000313" key="1">
    <source>
        <dbReference type="EnsemblPlants" id="KQL29412"/>
    </source>
</evidence>
<protein>
    <submittedName>
        <fullName evidence="1">Uncharacterized protein</fullName>
    </submittedName>
</protein>
<dbReference type="HOGENOM" id="CLU_2982643_0_0_1"/>
<dbReference type="EnsemblPlants" id="KQL29412">
    <property type="protein sequence ID" value="KQL29412"/>
    <property type="gene ID" value="SETIT_018999mg"/>
</dbReference>
<reference evidence="2" key="1">
    <citation type="journal article" date="2012" name="Nat. Biotechnol.">
        <title>Reference genome sequence of the model plant Setaria.</title>
        <authorList>
            <person name="Bennetzen J.L."/>
            <person name="Schmutz J."/>
            <person name="Wang H."/>
            <person name="Percifield R."/>
            <person name="Hawkins J."/>
            <person name="Pontaroli A.C."/>
            <person name="Estep M."/>
            <person name="Feng L."/>
            <person name="Vaughn J.N."/>
            <person name="Grimwood J."/>
            <person name="Jenkins J."/>
            <person name="Barry K."/>
            <person name="Lindquist E."/>
            <person name="Hellsten U."/>
            <person name="Deshpande S."/>
            <person name="Wang X."/>
            <person name="Wu X."/>
            <person name="Mitros T."/>
            <person name="Triplett J."/>
            <person name="Yang X."/>
            <person name="Ye C.Y."/>
            <person name="Mauro-Herrera M."/>
            <person name="Wang L."/>
            <person name="Li P."/>
            <person name="Sharma M."/>
            <person name="Sharma R."/>
            <person name="Ronald P.C."/>
            <person name="Panaud O."/>
            <person name="Kellogg E.A."/>
            <person name="Brutnell T.P."/>
            <person name="Doust A.N."/>
            <person name="Tuskan G.A."/>
            <person name="Rokhsar D."/>
            <person name="Devos K.M."/>
        </authorList>
    </citation>
    <scope>NUCLEOTIDE SEQUENCE [LARGE SCALE GENOMIC DNA]</scope>
    <source>
        <strain evidence="2">cv. Yugu1</strain>
    </source>
</reference>
<evidence type="ECO:0000313" key="2">
    <source>
        <dbReference type="Proteomes" id="UP000004995"/>
    </source>
</evidence>
<dbReference type="EMBL" id="AGNK02000233">
    <property type="status" value="NOT_ANNOTATED_CDS"/>
    <property type="molecule type" value="Genomic_DNA"/>
</dbReference>
<dbReference type="Gramene" id="KQL29412">
    <property type="protein sequence ID" value="KQL29412"/>
    <property type="gene ID" value="SETIT_018999mg"/>
</dbReference>
<reference evidence="1" key="2">
    <citation type="submission" date="2018-08" db="UniProtKB">
        <authorList>
            <consortium name="EnsemblPlants"/>
        </authorList>
    </citation>
    <scope>IDENTIFICATION</scope>
    <source>
        <strain evidence="1">Yugu1</strain>
    </source>
</reference>
<name>K3YXK3_SETIT</name>
<sequence>MDLAYKSTWRSAPWTAGDSTRNYRDDILCLTERRGVPQVWINYASKEQVYLAPSVRYK</sequence>
<dbReference type="AlphaFoldDB" id="K3YXK3"/>
<accession>K3YXK3</accession>
<keyword evidence="2" id="KW-1185">Reference proteome</keyword>